<evidence type="ECO:0000313" key="2">
    <source>
        <dbReference type="Proteomes" id="UP000256941"/>
    </source>
</evidence>
<organism evidence="1 2">
    <name type="scientific">Paracoccus versutus</name>
    <name type="common">Thiobacillus versutus</name>
    <dbReference type="NCBI Taxonomy" id="34007"/>
    <lineage>
        <taxon>Bacteria</taxon>
        <taxon>Pseudomonadati</taxon>
        <taxon>Pseudomonadota</taxon>
        <taxon>Alphaproteobacteria</taxon>
        <taxon>Rhodobacterales</taxon>
        <taxon>Paracoccaceae</taxon>
        <taxon>Paracoccus</taxon>
    </lineage>
</organism>
<dbReference type="Proteomes" id="UP000256941">
    <property type="component" value="Unassembled WGS sequence"/>
</dbReference>
<dbReference type="AlphaFoldDB" id="A0A369U8K2"/>
<protein>
    <submittedName>
        <fullName evidence="1">Uncharacterized protein</fullName>
    </submittedName>
</protein>
<dbReference type="EMBL" id="QTUJ01000002">
    <property type="protein sequence ID" value="REF69688.1"/>
    <property type="molecule type" value="Genomic_DNA"/>
</dbReference>
<comment type="caution">
    <text evidence="1">The sequence shown here is derived from an EMBL/GenBank/DDBJ whole genome shotgun (WGS) entry which is preliminary data.</text>
</comment>
<accession>A0A369U8K2</accession>
<evidence type="ECO:0000313" key="1">
    <source>
        <dbReference type="EMBL" id="REF69688.1"/>
    </source>
</evidence>
<proteinExistence type="predicted"/>
<accession>A0A3D9XJ97</accession>
<reference evidence="1 2" key="1">
    <citation type="submission" date="2018-08" db="EMBL/GenBank/DDBJ databases">
        <title>Genomic Encyclopedia of Archaeal and Bacterial Type Strains, Phase II (KMG-II): from individual species to whole genera.</title>
        <authorList>
            <person name="Goeker M."/>
        </authorList>
    </citation>
    <scope>NUCLEOTIDE SEQUENCE [LARGE SCALE GENOMIC DNA]</scope>
    <source>
        <strain evidence="1 2">DSM 17099</strain>
    </source>
</reference>
<dbReference type="RefSeq" id="WP_114535201.1">
    <property type="nucleotide sequence ID" value="NZ_CP038197.1"/>
</dbReference>
<sequence length="123" mass="12757">MTDPQAPETAHPSHVARLWLALLLALLVVMLPGPQVTEAAGQSQKLTAPALTLAAIHGRDLIARKDAVQIRPLAATALPPPEPPSLPPRIAASLAYAYQPQTGVCAGRLAPCARAPPSLPMTA</sequence>
<name>A0A369U8K2_PARVE</name>
<gene>
    <name evidence="1" type="ORF">BDD41_2399</name>
</gene>